<dbReference type="Proteomes" id="UP000283297">
    <property type="component" value="Unassembled WGS sequence"/>
</dbReference>
<feature type="domain" description="Peptidase C39" evidence="1">
    <location>
        <begin position="2"/>
        <end position="66"/>
    </location>
</feature>
<dbReference type="EMBL" id="QRUJ01000003">
    <property type="protein sequence ID" value="RGR55917.1"/>
    <property type="molecule type" value="Genomic_DNA"/>
</dbReference>
<name>A0A395UZY8_9FIRM</name>
<evidence type="ECO:0000313" key="3">
    <source>
        <dbReference type="EMBL" id="RGR55917.1"/>
    </source>
</evidence>
<dbReference type="Proteomes" id="UP000260717">
    <property type="component" value="Unassembled WGS sequence"/>
</dbReference>
<dbReference type="AlphaFoldDB" id="A0A395UZY8"/>
<dbReference type="EMBL" id="QSTI01000004">
    <property type="protein sequence ID" value="RGM51579.1"/>
    <property type="molecule type" value="Genomic_DNA"/>
</dbReference>
<organism evidence="3 8">
    <name type="scientific">Agathobacter rectalis</name>
    <dbReference type="NCBI Taxonomy" id="39491"/>
    <lineage>
        <taxon>Bacteria</taxon>
        <taxon>Bacillati</taxon>
        <taxon>Bacillota</taxon>
        <taxon>Clostridia</taxon>
        <taxon>Lachnospirales</taxon>
        <taxon>Lachnospiraceae</taxon>
        <taxon>Agathobacter</taxon>
    </lineage>
</organism>
<accession>A0A395UZY8</accession>
<dbReference type="Proteomes" id="UP000283765">
    <property type="component" value="Unassembled WGS sequence"/>
</dbReference>
<gene>
    <name evidence="6" type="ORF">DW028_07735</name>
    <name evidence="5" type="ORF">DW038_03440</name>
    <name evidence="4" type="ORF">DWW89_15805</name>
    <name evidence="3" type="ORF">DWY38_04120</name>
    <name evidence="2" type="ORF">DXC13_04300</name>
</gene>
<dbReference type="Proteomes" id="UP000266066">
    <property type="component" value="Unassembled WGS sequence"/>
</dbReference>
<dbReference type="RefSeq" id="WP_117714588.1">
    <property type="nucleotide sequence ID" value="NZ_DAWDCN010000008.1"/>
</dbReference>
<dbReference type="Gene3D" id="3.90.70.10">
    <property type="entry name" value="Cysteine proteinases"/>
    <property type="match status" value="1"/>
</dbReference>
<evidence type="ECO:0000313" key="4">
    <source>
        <dbReference type="EMBL" id="RGU19240.1"/>
    </source>
</evidence>
<evidence type="ECO:0000313" key="11">
    <source>
        <dbReference type="Proteomes" id="UP000286181"/>
    </source>
</evidence>
<dbReference type="InterPro" id="IPR005074">
    <property type="entry name" value="Peptidase_C39"/>
</dbReference>
<sequence length="67" mass="7233">MKYYCIKQHDITDCGAACLATICRQNGYKIGISKIREVAGTDKQGTNAYSVIKAAEQLGFSAKGVKC</sequence>
<evidence type="ECO:0000313" key="10">
    <source>
        <dbReference type="Proteomes" id="UP000283765"/>
    </source>
</evidence>
<evidence type="ECO:0000313" key="9">
    <source>
        <dbReference type="Proteomes" id="UP000283297"/>
    </source>
</evidence>
<evidence type="ECO:0000313" key="2">
    <source>
        <dbReference type="EMBL" id="RGM51579.1"/>
    </source>
</evidence>
<dbReference type="Proteomes" id="UP000286181">
    <property type="component" value="Unassembled WGS sequence"/>
</dbReference>
<evidence type="ECO:0000313" key="6">
    <source>
        <dbReference type="EMBL" id="RHL28533.1"/>
    </source>
</evidence>
<dbReference type="GO" id="GO:0005524">
    <property type="term" value="F:ATP binding"/>
    <property type="evidence" value="ECO:0007669"/>
    <property type="project" value="InterPro"/>
</dbReference>
<evidence type="ECO:0000313" key="5">
    <source>
        <dbReference type="EMBL" id="RHL06998.1"/>
    </source>
</evidence>
<dbReference type="EMBL" id="QRON01000004">
    <property type="protein sequence ID" value="RHL28533.1"/>
    <property type="molecule type" value="Genomic_DNA"/>
</dbReference>
<dbReference type="EMBL" id="QRXR01000042">
    <property type="protein sequence ID" value="RGU19240.1"/>
    <property type="molecule type" value="Genomic_DNA"/>
</dbReference>
<evidence type="ECO:0000313" key="7">
    <source>
        <dbReference type="Proteomes" id="UP000260717"/>
    </source>
</evidence>
<proteinExistence type="predicted"/>
<dbReference type="EMBL" id="QROF01000002">
    <property type="protein sequence ID" value="RHL06998.1"/>
    <property type="molecule type" value="Genomic_DNA"/>
</dbReference>
<evidence type="ECO:0000313" key="8">
    <source>
        <dbReference type="Proteomes" id="UP000266066"/>
    </source>
</evidence>
<dbReference type="Pfam" id="PF03412">
    <property type="entry name" value="Peptidase_C39"/>
    <property type="match status" value="1"/>
</dbReference>
<reference evidence="7 8" key="1">
    <citation type="submission" date="2018-08" db="EMBL/GenBank/DDBJ databases">
        <title>A genome reference for cultivated species of the human gut microbiota.</title>
        <authorList>
            <person name="Zou Y."/>
            <person name="Xue W."/>
            <person name="Luo G."/>
        </authorList>
    </citation>
    <scope>NUCLEOTIDE SEQUENCE [LARGE SCALE GENOMIC DNA]</scope>
    <source>
        <strain evidence="4 10">AF17-27</strain>
        <strain evidence="3 8">AF25-15</strain>
        <strain evidence="6 9">AF38-24</strain>
        <strain evidence="5 11">AF39-14AC</strain>
        <strain evidence="2 7">OM08-12AT</strain>
    </source>
</reference>
<comment type="caution">
    <text evidence="3">The sequence shown here is derived from an EMBL/GenBank/DDBJ whole genome shotgun (WGS) entry which is preliminary data.</text>
</comment>
<evidence type="ECO:0000259" key="1">
    <source>
        <dbReference type="Pfam" id="PF03412"/>
    </source>
</evidence>
<dbReference type="GO" id="GO:0006508">
    <property type="term" value="P:proteolysis"/>
    <property type="evidence" value="ECO:0007669"/>
    <property type="project" value="InterPro"/>
</dbReference>
<dbReference type="GO" id="GO:0016020">
    <property type="term" value="C:membrane"/>
    <property type="evidence" value="ECO:0007669"/>
    <property type="project" value="InterPro"/>
</dbReference>
<protein>
    <recommendedName>
        <fullName evidence="1">Peptidase C39 domain-containing protein</fullName>
    </recommendedName>
</protein>
<dbReference type="GO" id="GO:0008233">
    <property type="term" value="F:peptidase activity"/>
    <property type="evidence" value="ECO:0007669"/>
    <property type="project" value="InterPro"/>
</dbReference>